<sequence>MNCPSCGFEYTYEEDGKLVCSACQFTWEKESEEKFVLDSNNNKLFDGDAVIIIKDLKVKGASSDLKQGTKVANIRIVDGDHNIDCKIPGFGQMSLKSEFVKKA</sequence>
<proteinExistence type="predicted"/>
<dbReference type="SUPFAM" id="SSF82057">
    <property type="entry name" value="Prokaryotic SH3-related domain"/>
    <property type="match status" value="1"/>
</dbReference>
<dbReference type="NCBIfam" id="TIGR00686">
    <property type="entry name" value="phnA"/>
    <property type="match status" value="1"/>
</dbReference>
<evidence type="ECO:0000259" key="1">
    <source>
        <dbReference type="Pfam" id="PF03831"/>
    </source>
</evidence>
<dbReference type="HOGENOM" id="CLU_134486_0_1_14"/>
<dbReference type="RefSeq" id="WP_026658000.1">
    <property type="nucleotide sequence ID" value="NC_022538.1"/>
</dbReference>
<dbReference type="EMBL" id="FO681347">
    <property type="protein sequence ID" value="CCV64175.1"/>
    <property type="molecule type" value="Genomic_DNA"/>
</dbReference>
<dbReference type="STRING" id="1318466.BN85405980"/>
<name>U4KPJ7_ALTPJ</name>
<dbReference type="OrthoDB" id="9810131at2"/>
<organism evidence="2 3">
    <name type="scientific">Alteracholeplasma palmae (strain ATCC 49389 / J233)</name>
    <name type="common">Acholeplasma palmae</name>
    <dbReference type="NCBI Taxonomy" id="1318466"/>
    <lineage>
        <taxon>Bacteria</taxon>
        <taxon>Bacillati</taxon>
        <taxon>Mycoplasmatota</taxon>
        <taxon>Mollicutes</taxon>
        <taxon>Acholeplasmatales</taxon>
        <taxon>Acholeplasmataceae</taxon>
        <taxon>Acholeplasma</taxon>
    </lineage>
</organism>
<reference evidence="2 3" key="1">
    <citation type="journal article" date="2013" name="J. Mol. Microbiol. Biotechnol.">
        <title>Analysis of the Complete Genomes of Acholeplasma brassicae , A. palmae and A. laidlawii and Their Comparison to the Obligate Parasites from ' Candidatus Phytoplasma'.</title>
        <authorList>
            <person name="Kube M."/>
            <person name="Siewert C."/>
            <person name="Migdoll A.M."/>
            <person name="Duduk B."/>
            <person name="Holz S."/>
            <person name="Rabus R."/>
            <person name="Seemuller E."/>
            <person name="Mitrovic J."/>
            <person name="Muller I."/>
            <person name="Buttner C."/>
            <person name="Reinhardt R."/>
        </authorList>
    </citation>
    <scope>NUCLEOTIDE SEQUENCE [LARGE SCALE GENOMIC DNA]</scope>
    <source>
        <strain evidence="2 3">J233</strain>
    </source>
</reference>
<dbReference type="KEGG" id="apal:BN85405980"/>
<evidence type="ECO:0000313" key="2">
    <source>
        <dbReference type="EMBL" id="CCV64175.1"/>
    </source>
</evidence>
<keyword evidence="3" id="KW-1185">Reference proteome</keyword>
<dbReference type="SUPFAM" id="SSF57783">
    <property type="entry name" value="Zinc beta-ribbon"/>
    <property type="match status" value="1"/>
</dbReference>
<dbReference type="PANTHER" id="PTHR30305:SF3">
    <property type="entry name" value="PROTEIN YJDM"/>
    <property type="match status" value="1"/>
</dbReference>
<dbReference type="Gene3D" id="2.30.30.40">
    <property type="entry name" value="SH3 Domains"/>
    <property type="match status" value="1"/>
</dbReference>
<gene>
    <name evidence="2" type="primary">phnA</name>
    <name evidence="2" type="ORF">BN85405980</name>
</gene>
<protein>
    <submittedName>
        <fullName evidence="2">Uncharacterized Zn-ribbon-containing protein PhnA</fullName>
    </submittedName>
</protein>
<dbReference type="Gene3D" id="2.20.25.10">
    <property type="match status" value="1"/>
</dbReference>
<dbReference type="InterPro" id="IPR004624">
    <property type="entry name" value="YjdM"/>
</dbReference>
<feature type="domain" description="Protein YjdM C-terminal" evidence="1">
    <location>
        <begin position="36"/>
        <end position="103"/>
    </location>
</feature>
<dbReference type="InterPro" id="IPR013988">
    <property type="entry name" value="YjdM_C"/>
</dbReference>
<dbReference type="AlphaFoldDB" id="U4KPJ7"/>
<evidence type="ECO:0000313" key="3">
    <source>
        <dbReference type="Proteomes" id="UP000032740"/>
    </source>
</evidence>
<dbReference type="PANTHER" id="PTHR30305">
    <property type="entry name" value="PROTEIN YJDM-RELATED"/>
    <property type="match status" value="1"/>
</dbReference>
<dbReference type="Pfam" id="PF03831">
    <property type="entry name" value="YjdM"/>
    <property type="match status" value="1"/>
</dbReference>
<accession>U4KPJ7</accession>
<dbReference type="Proteomes" id="UP000032740">
    <property type="component" value="Chromosome"/>
</dbReference>